<reference evidence="1" key="1">
    <citation type="submission" date="2019-07" db="EMBL/GenBank/DDBJ databases">
        <authorList>
            <person name="Dittberner H."/>
        </authorList>
    </citation>
    <scope>NUCLEOTIDE SEQUENCE [LARGE SCALE GENOMIC DNA]</scope>
</reference>
<dbReference type="Proteomes" id="UP000489600">
    <property type="component" value="Unassembled WGS sequence"/>
</dbReference>
<evidence type="ECO:0000313" key="1">
    <source>
        <dbReference type="EMBL" id="VVB13428.1"/>
    </source>
</evidence>
<accession>A0A565CI99</accession>
<dbReference type="AlphaFoldDB" id="A0A565CI99"/>
<name>A0A565CI99_9BRAS</name>
<proteinExistence type="predicted"/>
<comment type="caution">
    <text evidence="1">The sequence shown here is derived from an EMBL/GenBank/DDBJ whole genome shotgun (WGS) entry which is preliminary data.</text>
</comment>
<organism evidence="1 2">
    <name type="scientific">Arabis nemorensis</name>
    <dbReference type="NCBI Taxonomy" id="586526"/>
    <lineage>
        <taxon>Eukaryota</taxon>
        <taxon>Viridiplantae</taxon>
        <taxon>Streptophyta</taxon>
        <taxon>Embryophyta</taxon>
        <taxon>Tracheophyta</taxon>
        <taxon>Spermatophyta</taxon>
        <taxon>Magnoliopsida</taxon>
        <taxon>eudicotyledons</taxon>
        <taxon>Gunneridae</taxon>
        <taxon>Pentapetalae</taxon>
        <taxon>rosids</taxon>
        <taxon>malvids</taxon>
        <taxon>Brassicales</taxon>
        <taxon>Brassicaceae</taxon>
        <taxon>Arabideae</taxon>
        <taxon>Arabis</taxon>
    </lineage>
</organism>
<protein>
    <submittedName>
        <fullName evidence="1">Uncharacterized protein</fullName>
    </submittedName>
</protein>
<gene>
    <name evidence="1" type="ORF">ANE_LOCUS23872</name>
</gene>
<evidence type="ECO:0000313" key="2">
    <source>
        <dbReference type="Proteomes" id="UP000489600"/>
    </source>
</evidence>
<dbReference type="EMBL" id="CABITT030000008">
    <property type="protein sequence ID" value="VVB13428.1"/>
    <property type="molecule type" value="Genomic_DNA"/>
</dbReference>
<keyword evidence="2" id="KW-1185">Reference proteome</keyword>
<sequence length="71" mass="8055">MASSSQLQPEKNKVRVIWTKTMKSTMMSTSFGISSTTKFLHPSFLPKGLNLYLVQKESRYAGTVKQTKTRL</sequence>